<dbReference type="GO" id="GO:0003676">
    <property type="term" value="F:nucleic acid binding"/>
    <property type="evidence" value="ECO:0007669"/>
    <property type="project" value="InterPro"/>
</dbReference>
<reference evidence="2" key="2">
    <citation type="journal article" date="2024" name="Plant">
        <title>Genomic evolution and insights into agronomic trait innovations of Sesamum species.</title>
        <authorList>
            <person name="Miao H."/>
            <person name="Wang L."/>
            <person name="Qu L."/>
            <person name="Liu H."/>
            <person name="Sun Y."/>
            <person name="Le M."/>
            <person name="Wang Q."/>
            <person name="Wei S."/>
            <person name="Zheng Y."/>
            <person name="Lin W."/>
            <person name="Duan Y."/>
            <person name="Cao H."/>
            <person name="Xiong S."/>
            <person name="Wang X."/>
            <person name="Wei L."/>
            <person name="Li C."/>
            <person name="Ma Q."/>
            <person name="Ju M."/>
            <person name="Zhao R."/>
            <person name="Li G."/>
            <person name="Mu C."/>
            <person name="Tian Q."/>
            <person name="Mei H."/>
            <person name="Zhang T."/>
            <person name="Gao T."/>
            <person name="Zhang H."/>
        </authorList>
    </citation>
    <scope>NUCLEOTIDE SEQUENCE</scope>
    <source>
        <strain evidence="2">G01</strain>
    </source>
</reference>
<dbReference type="EMBL" id="JACGWK010000532">
    <property type="protein sequence ID" value="KAL0297943.1"/>
    <property type="molecule type" value="Genomic_DNA"/>
</dbReference>
<protein>
    <recommendedName>
        <fullName evidence="1">RNase H type-1 domain-containing protein</fullName>
    </recommendedName>
</protein>
<dbReference type="InterPro" id="IPR002156">
    <property type="entry name" value="RNaseH_domain"/>
</dbReference>
<dbReference type="InterPro" id="IPR036397">
    <property type="entry name" value="RNaseH_sf"/>
</dbReference>
<reference evidence="2" key="1">
    <citation type="submission" date="2020-06" db="EMBL/GenBank/DDBJ databases">
        <authorList>
            <person name="Li T."/>
            <person name="Hu X."/>
            <person name="Zhang T."/>
            <person name="Song X."/>
            <person name="Zhang H."/>
            <person name="Dai N."/>
            <person name="Sheng W."/>
            <person name="Hou X."/>
            <person name="Wei L."/>
        </authorList>
    </citation>
    <scope>NUCLEOTIDE SEQUENCE</scope>
    <source>
        <strain evidence="2">G01</strain>
        <tissue evidence="2">Leaf</tissue>
    </source>
</reference>
<dbReference type="PANTHER" id="PTHR48475">
    <property type="entry name" value="RIBONUCLEASE H"/>
    <property type="match status" value="1"/>
</dbReference>
<organism evidence="2">
    <name type="scientific">Sesamum angustifolium</name>
    <dbReference type="NCBI Taxonomy" id="2727405"/>
    <lineage>
        <taxon>Eukaryota</taxon>
        <taxon>Viridiplantae</taxon>
        <taxon>Streptophyta</taxon>
        <taxon>Embryophyta</taxon>
        <taxon>Tracheophyta</taxon>
        <taxon>Spermatophyta</taxon>
        <taxon>Magnoliopsida</taxon>
        <taxon>eudicotyledons</taxon>
        <taxon>Gunneridae</taxon>
        <taxon>Pentapetalae</taxon>
        <taxon>asterids</taxon>
        <taxon>lamiids</taxon>
        <taxon>Lamiales</taxon>
        <taxon>Pedaliaceae</taxon>
        <taxon>Sesamum</taxon>
    </lineage>
</organism>
<dbReference type="Pfam" id="PF13456">
    <property type="entry name" value="RVT_3"/>
    <property type="match status" value="1"/>
</dbReference>
<evidence type="ECO:0000259" key="1">
    <source>
        <dbReference type="Pfam" id="PF13456"/>
    </source>
</evidence>
<sequence>MEFSIKFDFKASNNKAEYEAFVLGMSMAQDAGALHLLACSDSQLIVKQVSGEYKPKEESMAQYLHHIEELKTKFKSFQLQQIPREEIVNADSLSKLASALDDCNTRRITVQYLPQPRVPHNIQAISLSDSDWRTPIRR</sequence>
<accession>A0AAW2JV13</accession>
<dbReference type="CDD" id="cd09279">
    <property type="entry name" value="RNase_HI_like"/>
    <property type="match status" value="1"/>
</dbReference>
<dbReference type="SUPFAM" id="SSF53098">
    <property type="entry name" value="Ribonuclease H-like"/>
    <property type="match status" value="1"/>
</dbReference>
<evidence type="ECO:0000313" key="2">
    <source>
        <dbReference type="EMBL" id="KAL0297943.1"/>
    </source>
</evidence>
<dbReference type="AlphaFoldDB" id="A0AAW2JV13"/>
<proteinExistence type="predicted"/>
<feature type="domain" description="RNase H type-1" evidence="1">
    <location>
        <begin position="4"/>
        <end position="96"/>
    </location>
</feature>
<dbReference type="InterPro" id="IPR012337">
    <property type="entry name" value="RNaseH-like_sf"/>
</dbReference>
<comment type="caution">
    <text evidence="2">The sequence shown here is derived from an EMBL/GenBank/DDBJ whole genome shotgun (WGS) entry which is preliminary data.</text>
</comment>
<name>A0AAW2JV13_9LAMI</name>
<dbReference type="PANTHER" id="PTHR48475:SF2">
    <property type="entry name" value="RIBONUCLEASE H"/>
    <property type="match status" value="1"/>
</dbReference>
<dbReference type="GO" id="GO:0004523">
    <property type="term" value="F:RNA-DNA hybrid ribonuclease activity"/>
    <property type="evidence" value="ECO:0007669"/>
    <property type="project" value="InterPro"/>
</dbReference>
<gene>
    <name evidence="2" type="ORF">Sangu_2462000</name>
</gene>
<dbReference type="Gene3D" id="3.30.420.10">
    <property type="entry name" value="Ribonuclease H-like superfamily/Ribonuclease H"/>
    <property type="match status" value="1"/>
</dbReference>